<proteinExistence type="predicted"/>
<comment type="caution">
    <text evidence="1">The sequence shown here is derived from an EMBL/GenBank/DDBJ whole genome shotgun (WGS) entry which is preliminary data.</text>
</comment>
<dbReference type="InterPro" id="IPR006439">
    <property type="entry name" value="HAD-SF_hydro_IA"/>
</dbReference>
<dbReference type="PANTHER" id="PTHR43434:SF1">
    <property type="entry name" value="PHOSPHOGLYCOLATE PHOSPHATASE"/>
    <property type="match status" value="1"/>
</dbReference>
<evidence type="ECO:0000313" key="1">
    <source>
        <dbReference type="EMBL" id="MFI0793046.1"/>
    </source>
</evidence>
<dbReference type="Gene3D" id="3.40.50.1000">
    <property type="entry name" value="HAD superfamily/HAD-like"/>
    <property type="match status" value="1"/>
</dbReference>
<dbReference type="RefSeq" id="WP_396678110.1">
    <property type="nucleotide sequence ID" value="NZ_JBIRPU010000004.1"/>
</dbReference>
<dbReference type="InterPro" id="IPR050155">
    <property type="entry name" value="HAD-like_hydrolase_sf"/>
</dbReference>
<accession>A0ABW7SJG2</accession>
<dbReference type="NCBIfam" id="TIGR01549">
    <property type="entry name" value="HAD-SF-IA-v1"/>
    <property type="match status" value="1"/>
</dbReference>
<dbReference type="Proteomes" id="UP001611075">
    <property type="component" value="Unassembled WGS sequence"/>
</dbReference>
<dbReference type="SFLD" id="SFLDS00003">
    <property type="entry name" value="Haloacid_Dehalogenase"/>
    <property type="match status" value="1"/>
</dbReference>
<sequence length="228" mass="24012">MRAVLYDLDGVLLDSTALMAAVLTDVAEAVLRLTPTDVAVAQVLSMPPVIALHTLGVKDPQAAVAEHFDLSYARHAHLATVAPGAVAVLRQLREAGIQQGIVTLQRRRRLQMLDLSSITPLVDTLVCYDDASPKPSPAPIWRALTQLGVPRWQAWYVGDSASDVVAGRAAGVRVAGATWGAHSAAILRHAGASRLLNHPSQIAVLATTDVVGAYPPDQFGAATTGPNE</sequence>
<keyword evidence="2" id="KW-1185">Reference proteome</keyword>
<reference evidence="1 2" key="1">
    <citation type="submission" date="2024-10" db="EMBL/GenBank/DDBJ databases">
        <title>The Natural Products Discovery Center: Release of the First 8490 Sequenced Strains for Exploring Actinobacteria Biosynthetic Diversity.</title>
        <authorList>
            <person name="Kalkreuter E."/>
            <person name="Kautsar S.A."/>
            <person name="Yang D."/>
            <person name="Bader C.D."/>
            <person name="Teijaro C.N."/>
            <person name="Fluegel L."/>
            <person name="Davis C.M."/>
            <person name="Simpson J.R."/>
            <person name="Lauterbach L."/>
            <person name="Steele A.D."/>
            <person name="Gui C."/>
            <person name="Meng S."/>
            <person name="Li G."/>
            <person name="Viehrig K."/>
            <person name="Ye F."/>
            <person name="Su P."/>
            <person name="Kiefer A.F."/>
            <person name="Nichols A."/>
            <person name="Cepeda A.J."/>
            <person name="Yan W."/>
            <person name="Fan B."/>
            <person name="Jiang Y."/>
            <person name="Adhikari A."/>
            <person name="Zheng C.-J."/>
            <person name="Schuster L."/>
            <person name="Cowan T.M."/>
            <person name="Smanski M.J."/>
            <person name="Chevrette M.G."/>
            <person name="De Carvalho L.P.S."/>
            <person name="Shen B."/>
        </authorList>
    </citation>
    <scope>NUCLEOTIDE SEQUENCE [LARGE SCALE GENOMIC DNA]</scope>
    <source>
        <strain evidence="1 2">NPDC021253</strain>
    </source>
</reference>
<protein>
    <submittedName>
        <fullName evidence="1">HAD family hydrolase</fullName>
        <ecNumber evidence="1">3.-.-.-</ecNumber>
    </submittedName>
</protein>
<evidence type="ECO:0000313" key="2">
    <source>
        <dbReference type="Proteomes" id="UP001611075"/>
    </source>
</evidence>
<dbReference type="SFLD" id="SFLDG01129">
    <property type="entry name" value="C1.5:_HAD__Beta-PGM__Phosphata"/>
    <property type="match status" value="1"/>
</dbReference>
<dbReference type="SUPFAM" id="SSF56784">
    <property type="entry name" value="HAD-like"/>
    <property type="match status" value="1"/>
</dbReference>
<gene>
    <name evidence="1" type="ORF">ACH4OY_10145</name>
</gene>
<dbReference type="InterPro" id="IPR023198">
    <property type="entry name" value="PGP-like_dom2"/>
</dbReference>
<dbReference type="EMBL" id="JBIRPU010000004">
    <property type="protein sequence ID" value="MFI0793046.1"/>
    <property type="molecule type" value="Genomic_DNA"/>
</dbReference>
<dbReference type="InterPro" id="IPR023214">
    <property type="entry name" value="HAD_sf"/>
</dbReference>
<dbReference type="GO" id="GO:0016787">
    <property type="term" value="F:hydrolase activity"/>
    <property type="evidence" value="ECO:0007669"/>
    <property type="project" value="UniProtKB-KW"/>
</dbReference>
<dbReference type="EC" id="3.-.-.-" evidence="1"/>
<dbReference type="Gene3D" id="1.10.150.240">
    <property type="entry name" value="Putative phosphatase, domain 2"/>
    <property type="match status" value="1"/>
</dbReference>
<organism evidence="1 2">
    <name type="scientific">Micromonospora rubida</name>
    <dbReference type="NCBI Taxonomy" id="2697657"/>
    <lineage>
        <taxon>Bacteria</taxon>
        <taxon>Bacillati</taxon>
        <taxon>Actinomycetota</taxon>
        <taxon>Actinomycetes</taxon>
        <taxon>Micromonosporales</taxon>
        <taxon>Micromonosporaceae</taxon>
        <taxon>Micromonospora</taxon>
    </lineage>
</organism>
<keyword evidence="1" id="KW-0378">Hydrolase</keyword>
<dbReference type="InterPro" id="IPR041492">
    <property type="entry name" value="HAD_2"/>
</dbReference>
<dbReference type="Pfam" id="PF13419">
    <property type="entry name" value="HAD_2"/>
    <property type="match status" value="1"/>
</dbReference>
<dbReference type="PANTHER" id="PTHR43434">
    <property type="entry name" value="PHOSPHOGLYCOLATE PHOSPHATASE"/>
    <property type="match status" value="1"/>
</dbReference>
<name>A0ABW7SJG2_9ACTN</name>
<dbReference type="InterPro" id="IPR036412">
    <property type="entry name" value="HAD-like_sf"/>
</dbReference>